<keyword evidence="2" id="KW-0472">Membrane</keyword>
<dbReference type="Proteomes" id="UP000267430">
    <property type="component" value="Unassembled WGS sequence"/>
</dbReference>
<accession>A0A3S0UF14</accession>
<keyword evidence="4" id="KW-1185">Reference proteome</keyword>
<sequence>MAGYIFDFIVVAVLIIGITAINGVLTNGIGEKIFGGKRHSDISNHSAGIQSGWKNVGGKKQK</sequence>
<reference evidence="3 4" key="1">
    <citation type="submission" date="2018-12" db="EMBL/GenBank/DDBJ databases">
        <title>Bacillus chawlae sp. nov., Bacillus glennii sp. nov., and Bacillus saganii sp. nov. Isolated from the Vehicle Assembly Building at Kennedy Space Center where the Viking Spacecraft were Assembled.</title>
        <authorList>
            <person name="Seuylemezian A."/>
            <person name="Vaishampayan P."/>
        </authorList>
    </citation>
    <scope>NUCLEOTIDE SEQUENCE [LARGE SCALE GENOMIC DNA]</scope>
    <source>
        <strain evidence="3 4">L5</strain>
    </source>
</reference>
<protein>
    <submittedName>
        <fullName evidence="3">Uncharacterized protein</fullName>
    </submittedName>
</protein>
<keyword evidence="2" id="KW-1133">Transmembrane helix</keyword>
<evidence type="ECO:0000313" key="4">
    <source>
        <dbReference type="Proteomes" id="UP000267430"/>
    </source>
</evidence>
<gene>
    <name evidence="3" type="ORF">ELQ35_06720</name>
</gene>
<proteinExistence type="predicted"/>
<feature type="region of interest" description="Disordered" evidence="1">
    <location>
        <begin position="39"/>
        <end position="62"/>
    </location>
</feature>
<feature type="transmembrane region" description="Helical" evidence="2">
    <location>
        <begin position="6"/>
        <end position="29"/>
    </location>
</feature>
<name>A0A3S0UF14_9BACI</name>
<evidence type="ECO:0000256" key="1">
    <source>
        <dbReference type="SAM" id="MobiDB-lite"/>
    </source>
</evidence>
<evidence type="ECO:0000313" key="3">
    <source>
        <dbReference type="EMBL" id="RUQ30041.1"/>
    </source>
</evidence>
<dbReference type="EMBL" id="RYZZ01000007">
    <property type="protein sequence ID" value="RUQ30041.1"/>
    <property type="molecule type" value="Genomic_DNA"/>
</dbReference>
<comment type="caution">
    <text evidence="3">The sequence shown here is derived from an EMBL/GenBank/DDBJ whole genome shotgun (WGS) entry which is preliminary data.</text>
</comment>
<organism evidence="3 4">
    <name type="scientific">Peribacillus cavernae</name>
    <dbReference type="NCBI Taxonomy" id="1674310"/>
    <lineage>
        <taxon>Bacteria</taxon>
        <taxon>Bacillati</taxon>
        <taxon>Bacillota</taxon>
        <taxon>Bacilli</taxon>
        <taxon>Bacillales</taxon>
        <taxon>Bacillaceae</taxon>
        <taxon>Peribacillus</taxon>
    </lineage>
</organism>
<dbReference type="OrthoDB" id="2888596at2"/>
<dbReference type="RefSeq" id="WP_126864063.1">
    <property type="nucleotide sequence ID" value="NZ_JAUSTX010000001.1"/>
</dbReference>
<keyword evidence="2" id="KW-0812">Transmembrane</keyword>
<evidence type="ECO:0000256" key="2">
    <source>
        <dbReference type="SAM" id="Phobius"/>
    </source>
</evidence>
<feature type="compositionally biased region" description="Polar residues" evidence="1">
    <location>
        <begin position="43"/>
        <end position="53"/>
    </location>
</feature>
<dbReference type="AlphaFoldDB" id="A0A3S0UF14"/>